<protein>
    <recommendedName>
        <fullName evidence="4">Plasmid stabilization protein</fullName>
    </recommendedName>
</protein>
<dbReference type="EMBL" id="MFKT01000009">
    <property type="protein sequence ID" value="OGG53753.1"/>
    <property type="molecule type" value="Genomic_DNA"/>
</dbReference>
<dbReference type="Pfam" id="PF05016">
    <property type="entry name" value="ParE_toxin"/>
    <property type="match status" value="1"/>
</dbReference>
<dbReference type="Gene3D" id="3.30.2310.20">
    <property type="entry name" value="RelE-like"/>
    <property type="match status" value="1"/>
</dbReference>
<dbReference type="Proteomes" id="UP000176863">
    <property type="component" value="Unassembled WGS sequence"/>
</dbReference>
<evidence type="ECO:0000256" key="1">
    <source>
        <dbReference type="ARBA" id="ARBA00022649"/>
    </source>
</evidence>
<accession>A0A1F6CX64</accession>
<reference evidence="2 3" key="1">
    <citation type="journal article" date="2016" name="Nat. Commun.">
        <title>Thousands of microbial genomes shed light on interconnected biogeochemical processes in an aquifer system.</title>
        <authorList>
            <person name="Anantharaman K."/>
            <person name="Brown C.T."/>
            <person name="Hug L.A."/>
            <person name="Sharon I."/>
            <person name="Castelle C.J."/>
            <person name="Probst A.J."/>
            <person name="Thomas B.C."/>
            <person name="Singh A."/>
            <person name="Wilkins M.J."/>
            <person name="Karaoz U."/>
            <person name="Brodie E.L."/>
            <person name="Williams K.H."/>
            <person name="Hubbard S.S."/>
            <person name="Banfield J.F."/>
        </authorList>
    </citation>
    <scope>NUCLEOTIDE SEQUENCE [LARGE SCALE GENOMIC DNA]</scope>
</reference>
<comment type="caution">
    <text evidence="2">The sequence shown here is derived from an EMBL/GenBank/DDBJ whole genome shotgun (WGS) entry which is preliminary data.</text>
</comment>
<evidence type="ECO:0000313" key="2">
    <source>
        <dbReference type="EMBL" id="OGG53753.1"/>
    </source>
</evidence>
<dbReference type="InterPro" id="IPR007712">
    <property type="entry name" value="RelE/ParE_toxin"/>
</dbReference>
<evidence type="ECO:0000313" key="3">
    <source>
        <dbReference type="Proteomes" id="UP000176863"/>
    </source>
</evidence>
<dbReference type="InterPro" id="IPR035093">
    <property type="entry name" value="RelE/ParE_toxin_dom_sf"/>
</dbReference>
<organism evidence="2 3">
    <name type="scientific">Candidatus Kaiserbacteria bacterium RIFCSPHIGHO2_01_FULL_53_29</name>
    <dbReference type="NCBI Taxonomy" id="1798480"/>
    <lineage>
        <taxon>Bacteria</taxon>
        <taxon>Candidatus Kaiseribacteriota</taxon>
    </lineage>
</organism>
<proteinExistence type="predicted"/>
<gene>
    <name evidence="2" type="ORF">A2851_02615</name>
</gene>
<name>A0A1F6CX64_9BACT</name>
<dbReference type="STRING" id="1798480.A2851_02615"/>
<sequence>MKVAYTAEALGDVASILSFVAKRSPSHAPDIAARVDMAVKALKVFPRAARFDGETDSYERPIPGLPMLLIYTITDDLVEVIGVFHTSRNPKTKHRTGL</sequence>
<dbReference type="AlphaFoldDB" id="A0A1F6CX64"/>
<keyword evidence="1" id="KW-1277">Toxin-antitoxin system</keyword>
<evidence type="ECO:0008006" key="4">
    <source>
        <dbReference type="Google" id="ProtNLM"/>
    </source>
</evidence>